<dbReference type="Proteomes" id="UP000050940">
    <property type="component" value="Unassembled WGS sequence"/>
</dbReference>
<proteinExistence type="predicted"/>
<dbReference type="RefSeq" id="WP_152979526.1">
    <property type="nucleotide sequence ID" value="NZ_LDJP01000028.1"/>
</dbReference>
<keyword evidence="1" id="KW-0732">Signal</keyword>
<dbReference type="PATRIC" id="fig|659018.3.peg.977"/>
<feature type="chain" id="PRO_5006396459" description="Lipoprotein" evidence="1">
    <location>
        <begin position="30"/>
        <end position="313"/>
    </location>
</feature>
<reference evidence="2 3" key="1">
    <citation type="submission" date="2015-05" db="EMBL/GenBank/DDBJ databases">
        <title>Genome sequencing and analysis of members of genus Stenotrophomonas.</title>
        <authorList>
            <person name="Patil P.P."/>
            <person name="Midha S."/>
            <person name="Patil P.B."/>
        </authorList>
    </citation>
    <scope>NUCLEOTIDE SEQUENCE [LARGE SCALE GENOMIC DNA]</scope>
    <source>
        <strain evidence="2 3">JCM 16244</strain>
    </source>
</reference>
<dbReference type="EMBL" id="LDJP01000028">
    <property type="protein sequence ID" value="KRG87071.1"/>
    <property type="molecule type" value="Genomic_DNA"/>
</dbReference>
<dbReference type="OrthoDB" id="6194714at2"/>
<organism evidence="2 3">
    <name type="scientific">Stenotrophomonas daejeonensis</name>
    <dbReference type="NCBI Taxonomy" id="659018"/>
    <lineage>
        <taxon>Bacteria</taxon>
        <taxon>Pseudomonadati</taxon>
        <taxon>Pseudomonadota</taxon>
        <taxon>Gammaproteobacteria</taxon>
        <taxon>Lysobacterales</taxon>
        <taxon>Lysobacteraceae</taxon>
        <taxon>Stenotrophomonas</taxon>
    </lineage>
</organism>
<protein>
    <recommendedName>
        <fullName evidence="4">Lipoprotein</fullName>
    </recommendedName>
</protein>
<feature type="signal peptide" evidence="1">
    <location>
        <begin position="1"/>
        <end position="29"/>
    </location>
</feature>
<comment type="caution">
    <text evidence="2">The sequence shown here is derived from an EMBL/GenBank/DDBJ whole genome shotgun (WGS) entry which is preliminary data.</text>
</comment>
<keyword evidence="3" id="KW-1185">Reference proteome</keyword>
<gene>
    <name evidence="2" type="ORF">ABB34_05330</name>
</gene>
<evidence type="ECO:0008006" key="4">
    <source>
        <dbReference type="Google" id="ProtNLM"/>
    </source>
</evidence>
<accession>A0A0R0DXY7</accession>
<evidence type="ECO:0000313" key="2">
    <source>
        <dbReference type="EMBL" id="KRG87071.1"/>
    </source>
</evidence>
<evidence type="ECO:0000256" key="1">
    <source>
        <dbReference type="SAM" id="SignalP"/>
    </source>
</evidence>
<evidence type="ECO:0000313" key="3">
    <source>
        <dbReference type="Proteomes" id="UP000050940"/>
    </source>
</evidence>
<dbReference type="STRING" id="659018.ABB34_05330"/>
<dbReference type="PROSITE" id="PS51257">
    <property type="entry name" value="PROKAR_LIPOPROTEIN"/>
    <property type="match status" value="1"/>
</dbReference>
<dbReference type="AlphaFoldDB" id="A0A0R0DXY7"/>
<sequence>MPRRSRTRTCCLYLALAAAALLAASCRHGTEELPGAASRPATAVRQMVQYLQDDDLAGYARAAVPPAQYAELETAWAQGHSRWPLTELPLDDKLPVLLAILSEKDAETRLQRAFKAQIAGQAAAVRQAAHSLGLFGVQYITYQGDYSDAERAHYAQLVTALSAWAQAAPLSDPKLAESTIATLTGAARATGLDSEDAFRQAGMTASLQRLGPFARAAKQVLASYGLVLDDSLAQLRTGLVEERGDEATVRVQYPLAGEELDLQVQVQRREGRWYLARTLAEAEAALAAARTAQAATIEATAEPADSATGAAKP</sequence>
<name>A0A0R0DXY7_9GAMM</name>